<keyword evidence="3" id="KW-1185">Reference proteome</keyword>
<evidence type="ECO:0000313" key="2">
    <source>
        <dbReference type="EMBL" id="GBR44020.1"/>
    </source>
</evidence>
<evidence type="ECO:0000313" key="3">
    <source>
        <dbReference type="Proteomes" id="UP001062443"/>
    </source>
</evidence>
<feature type="region of interest" description="Disordered" evidence="1">
    <location>
        <begin position="35"/>
        <end position="58"/>
    </location>
</feature>
<dbReference type="Proteomes" id="UP001062443">
    <property type="component" value="Unassembled WGS sequence"/>
</dbReference>
<gene>
    <name evidence="2" type="ORF">AA106556_0285</name>
</gene>
<proteinExistence type="predicted"/>
<comment type="caution">
    <text evidence="2">The sequence shown here is derived from an EMBL/GenBank/DDBJ whole genome shotgun (WGS) entry which is preliminary data.</text>
</comment>
<reference evidence="2" key="1">
    <citation type="submission" date="2013-04" db="EMBL/GenBank/DDBJ databases">
        <title>The genome sequencing project of 58 acetic acid bacteria.</title>
        <authorList>
            <person name="Okamoto-Kainuma A."/>
            <person name="Ishikawa M."/>
            <person name="Umino S."/>
            <person name="Koizumi Y."/>
            <person name="Shiwa Y."/>
            <person name="Yoshikawa H."/>
            <person name="Matsutani M."/>
            <person name="Matsushita K."/>
        </authorList>
    </citation>
    <scope>NUCLEOTIDE SEQUENCE</scope>
    <source>
        <strain evidence="2">NBRC 106556</strain>
    </source>
</reference>
<evidence type="ECO:0008006" key="4">
    <source>
        <dbReference type="Google" id="ProtNLM"/>
    </source>
</evidence>
<protein>
    <recommendedName>
        <fullName evidence="4">Transposase</fullName>
    </recommendedName>
</protein>
<organism evidence="2 3">
    <name type="scientific">Neokomagataea tanensis NBRC 106556</name>
    <dbReference type="NCBI Taxonomy" id="1223519"/>
    <lineage>
        <taxon>Bacteria</taxon>
        <taxon>Pseudomonadati</taxon>
        <taxon>Pseudomonadota</taxon>
        <taxon>Alphaproteobacteria</taxon>
        <taxon>Acetobacterales</taxon>
        <taxon>Acetobacteraceae</taxon>
        <taxon>Neokomagataea</taxon>
    </lineage>
</organism>
<dbReference type="EMBL" id="BAQB01000003">
    <property type="protein sequence ID" value="GBR44020.1"/>
    <property type="molecule type" value="Genomic_DNA"/>
</dbReference>
<evidence type="ECO:0000256" key="1">
    <source>
        <dbReference type="SAM" id="MobiDB-lite"/>
    </source>
</evidence>
<name>A0ABQ0QGK1_9PROT</name>
<feature type="compositionally biased region" description="Basic residues" evidence="1">
    <location>
        <begin position="48"/>
        <end position="58"/>
    </location>
</feature>
<sequence length="58" mass="6851">MIQPILDRPYKASHPPTLRTLRQIMRINLHSNFHPALNLPRRIPPDKRQKKTGGQHKH</sequence>
<accession>A0ABQ0QGK1</accession>